<keyword evidence="1" id="KW-0812">Transmembrane</keyword>
<proteinExistence type="predicted"/>
<protein>
    <submittedName>
        <fullName evidence="2">Uncharacterized protein</fullName>
    </submittedName>
</protein>
<dbReference type="EMBL" id="BGPR01132109">
    <property type="protein sequence ID" value="GBN48302.1"/>
    <property type="molecule type" value="Genomic_DNA"/>
</dbReference>
<organism evidence="2 3">
    <name type="scientific">Araneus ventricosus</name>
    <name type="common">Orbweaver spider</name>
    <name type="synonym">Epeira ventricosa</name>
    <dbReference type="NCBI Taxonomy" id="182803"/>
    <lineage>
        <taxon>Eukaryota</taxon>
        <taxon>Metazoa</taxon>
        <taxon>Ecdysozoa</taxon>
        <taxon>Arthropoda</taxon>
        <taxon>Chelicerata</taxon>
        <taxon>Arachnida</taxon>
        <taxon>Araneae</taxon>
        <taxon>Araneomorphae</taxon>
        <taxon>Entelegynae</taxon>
        <taxon>Araneoidea</taxon>
        <taxon>Araneidae</taxon>
        <taxon>Araneus</taxon>
    </lineage>
</organism>
<keyword evidence="1" id="KW-1133">Transmembrane helix</keyword>
<feature type="transmembrane region" description="Helical" evidence="1">
    <location>
        <begin position="81"/>
        <end position="103"/>
    </location>
</feature>
<evidence type="ECO:0000256" key="1">
    <source>
        <dbReference type="SAM" id="Phobius"/>
    </source>
</evidence>
<evidence type="ECO:0000313" key="3">
    <source>
        <dbReference type="Proteomes" id="UP000499080"/>
    </source>
</evidence>
<sequence length="125" mass="13619">MESQQKPKKTPLMVLKSIGLSISMALGFGASFYAGYNSMPYVLAPSIFLVMSCATCLTLISRYLQGRLFLGQNVNSIKGCFWLGCVLLGLSVVGSFIFAITGFGKMEGKTYPIIFSSFYSTHKIS</sequence>
<keyword evidence="3" id="KW-1185">Reference proteome</keyword>
<comment type="caution">
    <text evidence="2">The sequence shown here is derived from an EMBL/GenBank/DDBJ whole genome shotgun (WGS) entry which is preliminary data.</text>
</comment>
<keyword evidence="1" id="KW-0472">Membrane</keyword>
<name>A0A4Y2PB48_ARAVE</name>
<feature type="transmembrane region" description="Helical" evidence="1">
    <location>
        <begin position="12"/>
        <end position="36"/>
    </location>
</feature>
<reference evidence="2 3" key="1">
    <citation type="journal article" date="2019" name="Sci. Rep.">
        <title>Orb-weaving spider Araneus ventricosus genome elucidates the spidroin gene catalogue.</title>
        <authorList>
            <person name="Kono N."/>
            <person name="Nakamura H."/>
            <person name="Ohtoshi R."/>
            <person name="Moran D.A.P."/>
            <person name="Shinohara A."/>
            <person name="Yoshida Y."/>
            <person name="Fujiwara M."/>
            <person name="Mori M."/>
            <person name="Tomita M."/>
            <person name="Arakawa K."/>
        </authorList>
    </citation>
    <scope>NUCLEOTIDE SEQUENCE [LARGE SCALE GENOMIC DNA]</scope>
</reference>
<feature type="non-terminal residue" evidence="2">
    <location>
        <position position="125"/>
    </location>
</feature>
<accession>A0A4Y2PB48</accession>
<feature type="transmembrane region" description="Helical" evidence="1">
    <location>
        <begin position="42"/>
        <end position="60"/>
    </location>
</feature>
<gene>
    <name evidence="2" type="ORF">AVEN_176156_1</name>
</gene>
<evidence type="ECO:0000313" key="2">
    <source>
        <dbReference type="EMBL" id="GBN48302.1"/>
    </source>
</evidence>
<dbReference type="AlphaFoldDB" id="A0A4Y2PB48"/>
<dbReference type="Proteomes" id="UP000499080">
    <property type="component" value="Unassembled WGS sequence"/>
</dbReference>